<sequence length="208" mass="23109">MATRHRPFKPALRNAALAAFMAPLALGLAGCNAKKPDKANFTHALKVWLAKQPGLCVSLPGKTVPFSVFEERWKRDPDTLVNAGLLTSKPAEKLNNKTGQVEKGTQYDLTALGNHYFVPSNPKQFFDPNQLCAGRFDDVTIDSFTQPSDLMGLTVSQVRFHYKVKHPAAWAEDANVRDNWPDFEDQAKEGLEGEETLVLTPKGWVDED</sequence>
<dbReference type="KEGG" id="swf:E3E12_00125"/>
<dbReference type="AlphaFoldDB" id="A0A4Y6U9Q5"/>
<evidence type="ECO:0000313" key="3">
    <source>
        <dbReference type="Proteomes" id="UP000318709"/>
    </source>
</evidence>
<reference evidence="2 3" key="1">
    <citation type="submission" date="2019-03" db="EMBL/GenBank/DDBJ databases">
        <title>The complete genome sequence of Swingsia_sp. F3b2 LMG30590(T).</title>
        <authorList>
            <person name="Chua K.-O."/>
            <person name="Chan K.-G."/>
            <person name="See-Too W.-S."/>
        </authorList>
    </citation>
    <scope>NUCLEOTIDE SEQUENCE [LARGE SCALE GENOMIC DNA]</scope>
    <source>
        <strain evidence="2 3">F3b2</strain>
    </source>
</reference>
<feature type="chain" id="PRO_5021202930" description="Lipoprotein" evidence="1">
    <location>
        <begin position="30"/>
        <end position="208"/>
    </location>
</feature>
<evidence type="ECO:0000313" key="2">
    <source>
        <dbReference type="EMBL" id="QDH12875.1"/>
    </source>
</evidence>
<protein>
    <recommendedName>
        <fullName evidence="4">Lipoprotein</fullName>
    </recommendedName>
</protein>
<evidence type="ECO:0000256" key="1">
    <source>
        <dbReference type="SAM" id="SignalP"/>
    </source>
</evidence>
<dbReference type="OrthoDB" id="8637570at2"/>
<evidence type="ECO:0008006" key="4">
    <source>
        <dbReference type="Google" id="ProtNLM"/>
    </source>
</evidence>
<dbReference type="Proteomes" id="UP000318709">
    <property type="component" value="Chromosome"/>
</dbReference>
<accession>A0A4Y6U9Q5</accession>
<proteinExistence type="predicted"/>
<keyword evidence="1" id="KW-0732">Signal</keyword>
<dbReference type="EMBL" id="CP038231">
    <property type="protein sequence ID" value="QDH12875.1"/>
    <property type="molecule type" value="Genomic_DNA"/>
</dbReference>
<keyword evidence="3" id="KW-1185">Reference proteome</keyword>
<dbReference type="RefSeq" id="WP_141442517.1">
    <property type="nucleotide sequence ID" value="NZ_CP038231.1"/>
</dbReference>
<gene>
    <name evidence="2" type="ORF">E3E12_00125</name>
</gene>
<dbReference type="PROSITE" id="PS51257">
    <property type="entry name" value="PROKAR_LIPOPROTEIN"/>
    <property type="match status" value="1"/>
</dbReference>
<name>A0A4Y6U9Q5_9PROT</name>
<feature type="signal peptide" evidence="1">
    <location>
        <begin position="1"/>
        <end position="29"/>
    </location>
</feature>
<organism evidence="2 3">
    <name type="scientific">Formicincola oecophyllae</name>
    <dbReference type="NCBI Taxonomy" id="2558361"/>
    <lineage>
        <taxon>Bacteria</taxon>
        <taxon>Pseudomonadati</taxon>
        <taxon>Pseudomonadota</taxon>
        <taxon>Alphaproteobacteria</taxon>
        <taxon>Acetobacterales</taxon>
        <taxon>Acetobacteraceae</taxon>
        <taxon>Formicincola</taxon>
    </lineage>
</organism>